<evidence type="ECO:0000256" key="2">
    <source>
        <dbReference type="SAM" id="MobiDB-lite"/>
    </source>
</evidence>
<gene>
    <name evidence="3" type="ORF">K457DRAFT_143368</name>
</gene>
<accession>A0A197JBN0</accession>
<dbReference type="Proteomes" id="UP000078512">
    <property type="component" value="Unassembled WGS sequence"/>
</dbReference>
<feature type="coiled-coil region" evidence="1">
    <location>
        <begin position="32"/>
        <end position="70"/>
    </location>
</feature>
<dbReference type="AlphaFoldDB" id="A0A197JBN0"/>
<proteinExistence type="predicted"/>
<evidence type="ECO:0000313" key="4">
    <source>
        <dbReference type="Proteomes" id="UP000078512"/>
    </source>
</evidence>
<feature type="compositionally biased region" description="Polar residues" evidence="2">
    <location>
        <begin position="152"/>
        <end position="163"/>
    </location>
</feature>
<evidence type="ECO:0000256" key="1">
    <source>
        <dbReference type="SAM" id="Coils"/>
    </source>
</evidence>
<dbReference type="OrthoDB" id="2441831at2759"/>
<keyword evidence="1" id="KW-0175">Coiled coil</keyword>
<dbReference type="EMBL" id="KV442158">
    <property type="protein sequence ID" value="OAQ22517.1"/>
    <property type="molecule type" value="Genomic_DNA"/>
</dbReference>
<reference evidence="3 4" key="1">
    <citation type="submission" date="2016-05" db="EMBL/GenBank/DDBJ databases">
        <title>Genome sequencing reveals origins of a unique bacterial endosymbiosis in the earliest lineages of terrestrial Fungi.</title>
        <authorList>
            <consortium name="DOE Joint Genome Institute"/>
            <person name="Uehling J."/>
            <person name="Gryganskyi A."/>
            <person name="Hameed K."/>
            <person name="Tschaplinski T."/>
            <person name="Misztal P."/>
            <person name="Wu S."/>
            <person name="Desiro A."/>
            <person name="Vande Pol N."/>
            <person name="Du Z.-Y."/>
            <person name="Zienkiewicz A."/>
            <person name="Zienkiewicz K."/>
            <person name="Morin E."/>
            <person name="Tisserant E."/>
            <person name="Splivallo R."/>
            <person name="Hainaut M."/>
            <person name="Henrissat B."/>
            <person name="Ohm R."/>
            <person name="Kuo A."/>
            <person name="Yan J."/>
            <person name="Lipzen A."/>
            <person name="Nolan M."/>
            <person name="Labutti K."/>
            <person name="Barry K."/>
            <person name="Goldstein A."/>
            <person name="Labbe J."/>
            <person name="Schadt C."/>
            <person name="Tuskan G."/>
            <person name="Grigoriev I."/>
            <person name="Martin F."/>
            <person name="Vilgalys R."/>
            <person name="Bonito G."/>
        </authorList>
    </citation>
    <scope>NUCLEOTIDE SEQUENCE [LARGE SCALE GENOMIC DNA]</scope>
    <source>
        <strain evidence="3 4">AG-77</strain>
    </source>
</reference>
<protein>
    <submittedName>
        <fullName evidence="3">Uncharacterized protein</fullName>
    </submittedName>
</protein>
<sequence length="172" mass="19534">MSFIYNYFACDNSTPSEKENAAALKAIIKTHKTALKTEIKQYDTDCKQAVKEAEAEYKRVKKQAEETMLRQTLDAVNREIEVILKTDEYKGSDEKTKAKIAQFQSWVACAGTWCSGAACGGDKKEQGQEQEMVEKEVLFDEKHQEQEQQEQGLPSYQDDTSYPNEKDVLLSA</sequence>
<name>A0A197JBN0_9FUNG</name>
<keyword evidence="4" id="KW-1185">Reference proteome</keyword>
<organism evidence="3 4">
    <name type="scientific">Linnemannia elongata AG-77</name>
    <dbReference type="NCBI Taxonomy" id="1314771"/>
    <lineage>
        <taxon>Eukaryota</taxon>
        <taxon>Fungi</taxon>
        <taxon>Fungi incertae sedis</taxon>
        <taxon>Mucoromycota</taxon>
        <taxon>Mortierellomycotina</taxon>
        <taxon>Mortierellomycetes</taxon>
        <taxon>Mortierellales</taxon>
        <taxon>Mortierellaceae</taxon>
        <taxon>Linnemannia</taxon>
    </lineage>
</organism>
<evidence type="ECO:0000313" key="3">
    <source>
        <dbReference type="EMBL" id="OAQ22517.1"/>
    </source>
</evidence>
<feature type="region of interest" description="Disordered" evidence="2">
    <location>
        <begin position="141"/>
        <end position="172"/>
    </location>
</feature>